<dbReference type="Proteomes" id="UP000321362">
    <property type="component" value="Chromosome"/>
</dbReference>
<gene>
    <name evidence="8" type="ORF">FSB76_07320</name>
</gene>
<dbReference type="RefSeq" id="WP_147052961.1">
    <property type="nucleotide sequence ID" value="NZ_CP042437.1"/>
</dbReference>
<accession>A0A5B8VX50</accession>
<evidence type="ECO:0000259" key="7">
    <source>
        <dbReference type="PROSITE" id="PS50059"/>
    </source>
</evidence>
<evidence type="ECO:0000256" key="4">
    <source>
        <dbReference type="PROSITE-ProRule" id="PRU00277"/>
    </source>
</evidence>
<feature type="domain" description="PPIase FKBP-type" evidence="7">
    <location>
        <begin position="460"/>
        <end position="551"/>
    </location>
</feature>
<feature type="region of interest" description="Disordered" evidence="5">
    <location>
        <begin position="374"/>
        <end position="414"/>
    </location>
</feature>
<dbReference type="PROSITE" id="PS50059">
    <property type="entry name" value="FKBP_PPIASE"/>
    <property type="match status" value="1"/>
</dbReference>
<evidence type="ECO:0000256" key="6">
    <source>
        <dbReference type="SAM" id="SignalP"/>
    </source>
</evidence>
<evidence type="ECO:0000313" key="9">
    <source>
        <dbReference type="Proteomes" id="UP000321362"/>
    </source>
</evidence>
<dbReference type="EC" id="5.2.1.8" evidence="2 4"/>
<dbReference type="SUPFAM" id="SSF101898">
    <property type="entry name" value="NHL repeat"/>
    <property type="match status" value="1"/>
</dbReference>
<comment type="catalytic activity">
    <reaction evidence="1 4">
        <text>[protein]-peptidylproline (omega=180) = [protein]-peptidylproline (omega=0)</text>
        <dbReference type="Rhea" id="RHEA:16237"/>
        <dbReference type="Rhea" id="RHEA-COMP:10747"/>
        <dbReference type="Rhea" id="RHEA-COMP:10748"/>
        <dbReference type="ChEBI" id="CHEBI:83833"/>
        <dbReference type="ChEBI" id="CHEBI:83834"/>
        <dbReference type="EC" id="5.2.1.8"/>
    </reaction>
</comment>
<name>A0A5B8VX50_9SPHI</name>
<dbReference type="InterPro" id="IPR046357">
    <property type="entry name" value="PPIase_dom_sf"/>
</dbReference>
<dbReference type="OrthoDB" id="708305at2"/>
<keyword evidence="6" id="KW-0732">Signal</keyword>
<evidence type="ECO:0000256" key="1">
    <source>
        <dbReference type="ARBA" id="ARBA00000971"/>
    </source>
</evidence>
<feature type="compositionally biased region" description="Pro residues" evidence="5">
    <location>
        <begin position="396"/>
        <end position="412"/>
    </location>
</feature>
<evidence type="ECO:0000256" key="5">
    <source>
        <dbReference type="SAM" id="MobiDB-lite"/>
    </source>
</evidence>
<dbReference type="Pfam" id="PF01346">
    <property type="entry name" value="FKBP_N"/>
    <property type="match status" value="1"/>
</dbReference>
<keyword evidence="4" id="KW-0413">Isomerase</keyword>
<evidence type="ECO:0000256" key="2">
    <source>
        <dbReference type="ARBA" id="ARBA00013194"/>
    </source>
</evidence>
<feature type="chain" id="PRO_5023018493" description="peptidylprolyl isomerase" evidence="6">
    <location>
        <begin position="27"/>
        <end position="553"/>
    </location>
</feature>
<dbReference type="KEGG" id="mgk:FSB76_07320"/>
<dbReference type="SUPFAM" id="SSF54534">
    <property type="entry name" value="FKBP-like"/>
    <property type="match status" value="1"/>
</dbReference>
<dbReference type="InterPro" id="IPR000774">
    <property type="entry name" value="PPIase_FKBP_N"/>
</dbReference>
<dbReference type="Gene3D" id="3.10.50.40">
    <property type="match status" value="1"/>
</dbReference>
<dbReference type="GO" id="GO:0003755">
    <property type="term" value="F:peptidyl-prolyl cis-trans isomerase activity"/>
    <property type="evidence" value="ECO:0007669"/>
    <property type="project" value="UniProtKB-KW"/>
</dbReference>
<dbReference type="AlphaFoldDB" id="A0A5B8VX50"/>
<feature type="signal peptide" evidence="6">
    <location>
        <begin position="1"/>
        <end position="26"/>
    </location>
</feature>
<keyword evidence="3 4" id="KW-0697">Rotamase</keyword>
<reference evidence="8 9" key="1">
    <citation type="journal article" date="2013" name="J. Microbiol.">
        <title>Mucilaginibacter ginsenosidivorax sp. nov., with ginsenoside converting activity isolated from sediment.</title>
        <authorList>
            <person name="Kim J.K."/>
            <person name="Choi T.E."/>
            <person name="Liu Q.M."/>
            <person name="Park H.Y."/>
            <person name="Yi T.H."/>
            <person name="Yoon M.H."/>
            <person name="Kim S.C."/>
            <person name="Im W.T."/>
        </authorList>
    </citation>
    <scope>NUCLEOTIDE SEQUENCE [LARGE SCALE GENOMIC DNA]</scope>
    <source>
        <strain evidence="8 9">KHI28</strain>
    </source>
</reference>
<dbReference type="GO" id="GO:0006457">
    <property type="term" value="P:protein folding"/>
    <property type="evidence" value="ECO:0007669"/>
    <property type="project" value="InterPro"/>
</dbReference>
<keyword evidence="9" id="KW-1185">Reference proteome</keyword>
<proteinExistence type="predicted"/>
<evidence type="ECO:0000313" key="8">
    <source>
        <dbReference type="EMBL" id="QEC75771.1"/>
    </source>
</evidence>
<dbReference type="EMBL" id="CP042437">
    <property type="protein sequence ID" value="QEC75771.1"/>
    <property type="molecule type" value="Genomic_DNA"/>
</dbReference>
<protein>
    <recommendedName>
        <fullName evidence="2 4">peptidylprolyl isomerase</fullName>
        <ecNumber evidence="2 4">5.2.1.8</ecNumber>
    </recommendedName>
</protein>
<dbReference type="Pfam" id="PF00254">
    <property type="entry name" value="FKBP_C"/>
    <property type="match status" value="1"/>
</dbReference>
<organism evidence="8 9">
    <name type="scientific">Mucilaginibacter ginsenosidivorax</name>
    <dbReference type="NCBI Taxonomy" id="862126"/>
    <lineage>
        <taxon>Bacteria</taxon>
        <taxon>Pseudomonadati</taxon>
        <taxon>Bacteroidota</taxon>
        <taxon>Sphingobacteriia</taxon>
        <taxon>Sphingobacteriales</taxon>
        <taxon>Sphingobacteriaceae</taxon>
        <taxon>Mucilaginibacter</taxon>
    </lineage>
</organism>
<sequence>MVTKQLPLLVFLIFANLFTTLLTAEAQVKKARPQSVPDIYMAGVGNGNGEYYMASYFKNMKPGLPLTGADESTKESYGAAICVVGNDVYIAGCLGRKAVYWKNGQLVQLASTSVSYGAASAITVAGNDVYVGGTGYKKLFLHDGSKGRDQEQPRYWKNGQEVLLPQPLEDNGYENETTIVSMKVVGDDLYIIGRVAYGYGPIYWKNGQLVQSLNNGLDRVEKIEVVNGNVYAVGSKDSKAAYWKNGTTTILTSEESLATAIAVAGNDVYVTGIIGSYKMKGLYPGYGNGGVGKYWKNGRQMGLTGGADQYASPYPKSIAVSGNDVYIVGIDQSNSNYMLWKNGQYTALTNNNSRDGWFGPWAITAGAPGGVKGYNATVKTTPPKPQPAPARSSATTPPPTPAAPPAPAPPVQPSNATAIKVQQAARYLADNKLKPGVTTTASGLQYEILQPQAGIKPTLSDKVSYKFKRTMIVGNQVMRAEGLAGPVNLSMTFLAPGLGEGLKLMSPGSKYRFTIPPSLGADTQLRDRPADPNFPLGAVIMIFEVELLEILSK</sequence>
<dbReference type="InterPro" id="IPR001179">
    <property type="entry name" value="PPIase_FKBP_dom"/>
</dbReference>
<evidence type="ECO:0000256" key="3">
    <source>
        <dbReference type="ARBA" id="ARBA00023110"/>
    </source>
</evidence>